<proteinExistence type="predicted"/>
<organism evidence="1">
    <name type="scientific">Tanacetum cinerariifolium</name>
    <name type="common">Dalmatian daisy</name>
    <name type="synonym">Chrysanthemum cinerariifolium</name>
    <dbReference type="NCBI Taxonomy" id="118510"/>
    <lineage>
        <taxon>Eukaryota</taxon>
        <taxon>Viridiplantae</taxon>
        <taxon>Streptophyta</taxon>
        <taxon>Embryophyta</taxon>
        <taxon>Tracheophyta</taxon>
        <taxon>Spermatophyta</taxon>
        <taxon>Magnoliopsida</taxon>
        <taxon>eudicotyledons</taxon>
        <taxon>Gunneridae</taxon>
        <taxon>Pentapetalae</taxon>
        <taxon>asterids</taxon>
        <taxon>campanulids</taxon>
        <taxon>Asterales</taxon>
        <taxon>Asteraceae</taxon>
        <taxon>Asteroideae</taxon>
        <taxon>Anthemideae</taxon>
        <taxon>Anthemidinae</taxon>
        <taxon>Tanacetum</taxon>
    </lineage>
</organism>
<reference evidence="1" key="1">
    <citation type="journal article" date="2019" name="Sci. Rep.">
        <title>Draft genome of Tanacetum cinerariifolium, the natural source of mosquito coil.</title>
        <authorList>
            <person name="Yamashiro T."/>
            <person name="Shiraishi A."/>
            <person name="Satake H."/>
            <person name="Nakayama K."/>
        </authorList>
    </citation>
    <scope>NUCLEOTIDE SEQUENCE</scope>
</reference>
<accession>A0A699H1X5</accession>
<name>A0A699H1X5_TANCI</name>
<dbReference type="EMBL" id="BKCJ010098063">
    <property type="protein sequence ID" value="GEX25935.1"/>
    <property type="molecule type" value="Genomic_DNA"/>
</dbReference>
<gene>
    <name evidence="1" type="ORF">Tci_297910</name>
</gene>
<protein>
    <submittedName>
        <fullName evidence="1">Uncharacterized protein</fullName>
    </submittedName>
</protein>
<evidence type="ECO:0000313" key="1">
    <source>
        <dbReference type="EMBL" id="GEX25935.1"/>
    </source>
</evidence>
<feature type="non-terminal residue" evidence="1">
    <location>
        <position position="1"/>
    </location>
</feature>
<comment type="caution">
    <text evidence="1">The sequence shown here is derived from an EMBL/GenBank/DDBJ whole genome shotgun (WGS) entry which is preliminary data.</text>
</comment>
<sequence length="15" mass="1742">RIARMEEDGDNACVY</sequence>